<evidence type="ECO:0000259" key="3">
    <source>
        <dbReference type="PROSITE" id="PS50887"/>
    </source>
</evidence>
<name>A0A935PXB2_9PROT</name>
<sequence length="490" mass="53648">MRETIRYLEEWANPWTVVVVTLLLLGALWAIVIVSAVSARQASIVATGERLQRMTHAVEEQTRQQLRLIDTFLMSCESWLSTNASRNPRSDPAFRKLIEGFRSRTGESIDVQLLTANGEVSDVLGKAKGPPANVAESEYFRGALASAGLFIGSPAPNPPTGHHGLPVALPLHNPAHGIRMLIAMIDLPLLTRTYDEQRQKPRGAITLLRRDGTILARAPDDQQLPGRSSANGELFRKHLTTQSRAIVMLDDKADAQAREFISFLSMPDYPLLIMVSENYDDALAAWLRQTVWIVLLALGVTVPLSVIAYRSLCLLQALASQNAQLQKLVDTDQLTGVSSRQHFVETLQQELEVAQRQQSPLALVLFDIDFFKRINDGYGHAVGDQVLVTFAEVATRCLRGRDLLGRLGGSEFSILLPETDLGKALLIAEQIRSEVATISIPTENGTVQFTASVGASEACATDRSTDDLLKRTAQALHNAKAGGHDRIALA</sequence>
<dbReference type="GO" id="GO:1902201">
    <property type="term" value="P:negative regulation of bacterial-type flagellum-dependent cell motility"/>
    <property type="evidence" value="ECO:0007669"/>
    <property type="project" value="TreeGrafter"/>
</dbReference>
<keyword evidence="2" id="KW-0812">Transmembrane</keyword>
<evidence type="ECO:0000313" key="5">
    <source>
        <dbReference type="Proteomes" id="UP000697998"/>
    </source>
</evidence>
<dbReference type="InterPro" id="IPR000160">
    <property type="entry name" value="GGDEF_dom"/>
</dbReference>
<dbReference type="PROSITE" id="PS50887">
    <property type="entry name" value="GGDEF"/>
    <property type="match status" value="1"/>
</dbReference>
<dbReference type="CDD" id="cd12915">
    <property type="entry name" value="PDC2_DGC_like"/>
    <property type="match status" value="1"/>
</dbReference>
<dbReference type="EC" id="2.7.7.65" evidence="1"/>
<dbReference type="Gene3D" id="3.30.70.270">
    <property type="match status" value="1"/>
</dbReference>
<feature type="domain" description="GGDEF" evidence="3">
    <location>
        <begin position="359"/>
        <end position="490"/>
    </location>
</feature>
<dbReference type="SUPFAM" id="SSF55073">
    <property type="entry name" value="Nucleotide cyclase"/>
    <property type="match status" value="1"/>
</dbReference>
<dbReference type="CDD" id="cd01949">
    <property type="entry name" value="GGDEF"/>
    <property type="match status" value="1"/>
</dbReference>
<dbReference type="PANTHER" id="PTHR45138:SF24">
    <property type="entry name" value="DIGUANYLATE CYCLASE DGCC-RELATED"/>
    <property type="match status" value="1"/>
</dbReference>
<dbReference type="InterPro" id="IPR050469">
    <property type="entry name" value="Diguanylate_Cyclase"/>
</dbReference>
<gene>
    <name evidence="4" type="ORF">IPJ27_03930</name>
</gene>
<proteinExistence type="predicted"/>
<evidence type="ECO:0000256" key="2">
    <source>
        <dbReference type="SAM" id="Phobius"/>
    </source>
</evidence>
<dbReference type="Gene3D" id="3.30.450.20">
    <property type="entry name" value="PAS domain"/>
    <property type="match status" value="2"/>
</dbReference>
<accession>A0A935PXB2</accession>
<organism evidence="4 5">
    <name type="scientific">Candidatus Accumulibacter proximus</name>
    <dbReference type="NCBI Taxonomy" id="2954385"/>
    <lineage>
        <taxon>Bacteria</taxon>
        <taxon>Pseudomonadati</taxon>
        <taxon>Pseudomonadota</taxon>
        <taxon>Betaproteobacteria</taxon>
        <taxon>Candidatus Accumulibacter</taxon>
    </lineage>
</organism>
<dbReference type="InterPro" id="IPR029787">
    <property type="entry name" value="Nucleotide_cyclase"/>
</dbReference>
<keyword evidence="2" id="KW-0472">Membrane</keyword>
<dbReference type="GO" id="GO:0043709">
    <property type="term" value="P:cell adhesion involved in single-species biofilm formation"/>
    <property type="evidence" value="ECO:0007669"/>
    <property type="project" value="TreeGrafter"/>
</dbReference>
<dbReference type="InterPro" id="IPR043128">
    <property type="entry name" value="Rev_trsase/Diguanyl_cyclase"/>
</dbReference>
<dbReference type="AlphaFoldDB" id="A0A935PXB2"/>
<comment type="caution">
    <text evidence="4">The sequence shown here is derived from an EMBL/GenBank/DDBJ whole genome shotgun (WGS) entry which is preliminary data.</text>
</comment>
<reference evidence="4 5" key="1">
    <citation type="submission" date="2020-10" db="EMBL/GenBank/DDBJ databases">
        <title>Connecting structure to function with the recovery of over 1000 high-quality activated sludge metagenome-assembled genomes encoding full-length rRNA genes using long-read sequencing.</title>
        <authorList>
            <person name="Singleton C.M."/>
            <person name="Petriglieri F."/>
            <person name="Kristensen J.M."/>
            <person name="Kirkegaard R.H."/>
            <person name="Michaelsen T.Y."/>
            <person name="Andersen M.H."/>
            <person name="Karst S.M."/>
            <person name="Dueholm M.S."/>
            <person name="Nielsen P.H."/>
            <person name="Albertsen M."/>
        </authorList>
    </citation>
    <scope>NUCLEOTIDE SEQUENCE [LARGE SCALE GENOMIC DNA]</scope>
    <source>
        <strain evidence="4">EsbW_18-Q3-R4-48_BATAC.285</strain>
    </source>
</reference>
<feature type="transmembrane region" description="Helical" evidence="2">
    <location>
        <begin position="15"/>
        <end position="37"/>
    </location>
</feature>
<dbReference type="EMBL" id="JADJMH010000001">
    <property type="protein sequence ID" value="MBK7673967.1"/>
    <property type="molecule type" value="Genomic_DNA"/>
</dbReference>
<dbReference type="SMART" id="SM00267">
    <property type="entry name" value="GGDEF"/>
    <property type="match status" value="1"/>
</dbReference>
<protein>
    <recommendedName>
        <fullName evidence="1">diguanylate cyclase</fullName>
        <ecNumber evidence="1">2.7.7.65</ecNumber>
    </recommendedName>
</protein>
<dbReference type="FunFam" id="3.30.70.270:FF:000001">
    <property type="entry name" value="Diguanylate cyclase domain protein"/>
    <property type="match status" value="1"/>
</dbReference>
<dbReference type="GO" id="GO:0052621">
    <property type="term" value="F:diguanylate cyclase activity"/>
    <property type="evidence" value="ECO:0007669"/>
    <property type="project" value="UniProtKB-EC"/>
</dbReference>
<dbReference type="Proteomes" id="UP000697998">
    <property type="component" value="Unassembled WGS sequence"/>
</dbReference>
<keyword evidence="2" id="KW-1133">Transmembrane helix</keyword>
<dbReference type="GO" id="GO:0005886">
    <property type="term" value="C:plasma membrane"/>
    <property type="evidence" value="ECO:0007669"/>
    <property type="project" value="TreeGrafter"/>
</dbReference>
<feature type="transmembrane region" description="Helical" evidence="2">
    <location>
        <begin position="291"/>
        <end position="312"/>
    </location>
</feature>
<dbReference type="NCBIfam" id="TIGR00254">
    <property type="entry name" value="GGDEF"/>
    <property type="match status" value="1"/>
</dbReference>
<dbReference type="Pfam" id="PF00990">
    <property type="entry name" value="GGDEF"/>
    <property type="match status" value="1"/>
</dbReference>
<dbReference type="CDD" id="cd12914">
    <property type="entry name" value="PDC1_DGC_like"/>
    <property type="match status" value="1"/>
</dbReference>
<evidence type="ECO:0000313" key="4">
    <source>
        <dbReference type="EMBL" id="MBK7673967.1"/>
    </source>
</evidence>
<dbReference type="PANTHER" id="PTHR45138">
    <property type="entry name" value="REGULATORY COMPONENTS OF SENSORY TRANSDUCTION SYSTEM"/>
    <property type="match status" value="1"/>
</dbReference>
<evidence type="ECO:0000256" key="1">
    <source>
        <dbReference type="ARBA" id="ARBA00012528"/>
    </source>
</evidence>